<evidence type="ECO:0000313" key="2">
    <source>
        <dbReference type="Proteomes" id="UP001499843"/>
    </source>
</evidence>
<keyword evidence="2" id="KW-1185">Reference proteome</keyword>
<comment type="caution">
    <text evidence="1">The sequence shown here is derived from an EMBL/GenBank/DDBJ whole genome shotgun (WGS) entry which is preliminary data.</text>
</comment>
<dbReference type="EMBL" id="BAAAQX010000001">
    <property type="protein sequence ID" value="GAA2204999.1"/>
    <property type="molecule type" value="Genomic_DNA"/>
</dbReference>
<sequence length="59" mass="6406">MSAVLSPRYTHRCCRVRECCVLVRRLNVLTVTSATPPAATRLRGGNAGLGAGLRWRPAL</sequence>
<evidence type="ECO:0000313" key="1">
    <source>
        <dbReference type="EMBL" id="GAA2204999.1"/>
    </source>
</evidence>
<proteinExistence type="predicted"/>
<dbReference type="Proteomes" id="UP001499843">
    <property type="component" value="Unassembled WGS sequence"/>
</dbReference>
<reference evidence="1 2" key="1">
    <citation type="journal article" date="2019" name="Int. J. Syst. Evol. Microbiol.">
        <title>The Global Catalogue of Microorganisms (GCM) 10K type strain sequencing project: providing services to taxonomists for standard genome sequencing and annotation.</title>
        <authorList>
            <consortium name="The Broad Institute Genomics Platform"/>
            <consortium name="The Broad Institute Genome Sequencing Center for Infectious Disease"/>
            <person name="Wu L."/>
            <person name="Ma J."/>
        </authorList>
    </citation>
    <scope>NUCLEOTIDE SEQUENCE [LARGE SCALE GENOMIC DNA]</scope>
    <source>
        <strain evidence="1 2">JCM 16114</strain>
    </source>
</reference>
<protein>
    <submittedName>
        <fullName evidence="1">Uncharacterized protein</fullName>
    </submittedName>
</protein>
<dbReference type="RefSeq" id="WP_344470684.1">
    <property type="nucleotide sequence ID" value="NZ_BAAAQX010000001.1"/>
</dbReference>
<accession>A0ABN3C6V5</accession>
<name>A0ABN3C6V5_9ACTN</name>
<organism evidence="1 2">
    <name type="scientific">Nonomuraea monospora</name>
    <dbReference type="NCBI Taxonomy" id="568818"/>
    <lineage>
        <taxon>Bacteria</taxon>
        <taxon>Bacillati</taxon>
        <taxon>Actinomycetota</taxon>
        <taxon>Actinomycetes</taxon>
        <taxon>Streptosporangiales</taxon>
        <taxon>Streptosporangiaceae</taxon>
        <taxon>Nonomuraea</taxon>
    </lineage>
</organism>
<gene>
    <name evidence="1" type="ORF">GCM10009850_006510</name>
</gene>